<dbReference type="InterPro" id="IPR035914">
    <property type="entry name" value="Sperma_CUB_dom_sf"/>
</dbReference>
<proteinExistence type="predicted"/>
<dbReference type="InterPro" id="IPR000859">
    <property type="entry name" value="CUB_dom"/>
</dbReference>
<evidence type="ECO:0000256" key="4">
    <source>
        <dbReference type="SAM" id="SignalP"/>
    </source>
</evidence>
<dbReference type="Proteomes" id="UP000694888">
    <property type="component" value="Unplaced"/>
</dbReference>
<evidence type="ECO:0000256" key="1">
    <source>
        <dbReference type="ARBA" id="ARBA00023157"/>
    </source>
</evidence>
<dbReference type="Pfam" id="PF00431">
    <property type="entry name" value="CUB"/>
    <property type="match status" value="1"/>
</dbReference>
<evidence type="ECO:0000259" key="5">
    <source>
        <dbReference type="PROSITE" id="PS01180"/>
    </source>
</evidence>
<comment type="caution">
    <text evidence="2">Lacks conserved residue(s) required for the propagation of feature annotation.</text>
</comment>
<feature type="signal peptide" evidence="4">
    <location>
        <begin position="1"/>
        <end position="21"/>
    </location>
</feature>
<feature type="domain" description="CUB" evidence="5">
    <location>
        <begin position="147"/>
        <end position="194"/>
    </location>
</feature>
<dbReference type="PANTHER" id="PTHR46908:SF8">
    <property type="entry name" value="C-TYPE LECTIN DOMAIN-CONTAINING PROTEIN"/>
    <property type="match status" value="1"/>
</dbReference>
<gene>
    <name evidence="7" type="primary">LOC101858363</name>
</gene>
<dbReference type="RefSeq" id="XP_005109088.1">
    <property type="nucleotide sequence ID" value="XM_005109031.3"/>
</dbReference>
<dbReference type="SMART" id="SM00042">
    <property type="entry name" value="CUB"/>
    <property type="match status" value="1"/>
</dbReference>
<organism evidence="6 7">
    <name type="scientific">Aplysia californica</name>
    <name type="common">California sea hare</name>
    <dbReference type="NCBI Taxonomy" id="6500"/>
    <lineage>
        <taxon>Eukaryota</taxon>
        <taxon>Metazoa</taxon>
        <taxon>Spiralia</taxon>
        <taxon>Lophotrochozoa</taxon>
        <taxon>Mollusca</taxon>
        <taxon>Gastropoda</taxon>
        <taxon>Heterobranchia</taxon>
        <taxon>Euthyneura</taxon>
        <taxon>Tectipleura</taxon>
        <taxon>Aplysiida</taxon>
        <taxon>Aplysioidea</taxon>
        <taxon>Aplysiidae</taxon>
        <taxon>Aplysia</taxon>
    </lineage>
</organism>
<evidence type="ECO:0000313" key="7">
    <source>
        <dbReference type="RefSeq" id="XP_005109088.1"/>
    </source>
</evidence>
<reference evidence="7" key="1">
    <citation type="submission" date="2025-08" db="UniProtKB">
        <authorList>
            <consortium name="RefSeq"/>
        </authorList>
    </citation>
    <scope>IDENTIFICATION</scope>
</reference>
<keyword evidence="3" id="KW-0472">Membrane</keyword>
<keyword evidence="6" id="KW-1185">Reference proteome</keyword>
<keyword evidence="3" id="KW-0812">Transmembrane</keyword>
<feature type="chain" id="PRO_5045432150" evidence="4">
    <location>
        <begin position="22"/>
        <end position="1058"/>
    </location>
</feature>
<keyword evidence="3" id="KW-1133">Transmembrane helix</keyword>
<name>A0ABM0K5A5_APLCA</name>
<feature type="transmembrane region" description="Helical" evidence="3">
    <location>
        <begin position="997"/>
        <end position="1021"/>
    </location>
</feature>
<dbReference type="PANTHER" id="PTHR46908">
    <property type="entry name" value="CUBILIN-LIKE PROTEIN"/>
    <property type="match status" value="1"/>
</dbReference>
<dbReference type="SUPFAM" id="SSF49854">
    <property type="entry name" value="Spermadhesin, CUB domain"/>
    <property type="match status" value="2"/>
</dbReference>
<keyword evidence="4" id="KW-0732">Signal</keyword>
<evidence type="ECO:0000313" key="6">
    <source>
        <dbReference type="Proteomes" id="UP000694888"/>
    </source>
</evidence>
<dbReference type="PROSITE" id="PS01180">
    <property type="entry name" value="CUB"/>
    <property type="match status" value="2"/>
</dbReference>
<sequence>MAVLKLVLLLLLTGLMVVASSQDACGWPEEVEVSDIKQTFVVLAYNASQTDTSAQVNCSTTFVTGVFGNVMSLHVEHYNISQGLSIEWNDTEEPDISWRENQFAGDMTIRYYTFQVRYTRPPGISPLTEDGFSLHFRSLGFLEDEPCPNATTTLHASQKTGLLFSPQYPLGTSKDAICKWNIEAPPGFVLDVNLASVSHEAGLLIDGESRLQMPRMAGKTNAAIQNQKNFGTFVLEYTAVPMKNVTCSANATKAASDLGDWYVLQWRIQREETDLDCEMTFDTGSDETVVEVTLTDYRLSTGGDSCADQTLRVTDVSTGTVLVNESTPQGGLNCPGKFWPFSTIRASGRRLTVALSSKKHGNVNDAVLTLVVKSRDIFPVRNTDVQVLEQASSVSYAWIPADQISPSGDLKMTMRRTLSGNCSVLEVWDKTLDSRLVIAQRLSVYNGLFDEYFELTKDCSGNVPTNRALYPRRMILLVMHRQNEGFWIRYQANSGGPCQRVYTPVVGTSYTLSETIRSRKQIDCSWHITNDGLIALKTNFSSNTFLVLTGNPNHESQQPLLTHPQTTRPDPNLWLYSYHNLTIDLTVTTPTPESSLEFQYKTLAASSTVKTSCPLQDLTATREIQGTSSVNYPDYLMSGMHCQWNITRADPRDLLVIDVVLNSRFLKNKSAKLSVYLYSPGISNATEVSVPLDSGILGFSRAFPQETTVVSLEVTRPVMQGLFFNYFSIHPEELSVALCNKTFHLGDGPISRSVTFVKPFPSTCRFLFSSGSDKHAVILTNMTYDFSSPLQIGKVRFFSVFNNTINPLETIAAHTKMTPNMSIVSQKNEMLVQVDLRTLVERPLKFTFTADTIPITGCGGTSLTITVPSTGEYQNITSPNYPEPYPPNSLCRYILKPQDATKLIEINLVDLDVPRLQPNKSCFNDYNENDDLLVINRIYHFCNNSLEQNNPINITNADGEIYFVSGSELEGRGFLIRFRAIDGFHYHFPLFDTNNDYVIGIVCGVTAGVFLIGTALFFLIWKRTGCLTSTQPAVVYASDTNNKVTMSYATTSAMDSQK</sequence>
<dbReference type="InterPro" id="IPR052129">
    <property type="entry name" value="Spermadhesin-Link_domain"/>
</dbReference>
<evidence type="ECO:0000256" key="3">
    <source>
        <dbReference type="SAM" id="Phobius"/>
    </source>
</evidence>
<accession>A0ABM0K5A5</accession>
<evidence type="ECO:0000256" key="2">
    <source>
        <dbReference type="PROSITE-ProRule" id="PRU00059"/>
    </source>
</evidence>
<dbReference type="Gene3D" id="2.60.120.290">
    <property type="entry name" value="Spermadhesin, CUB domain"/>
    <property type="match status" value="1"/>
</dbReference>
<protein>
    <submittedName>
        <fullName evidence="7">Uncharacterized protein LOC101858363</fullName>
    </submittedName>
</protein>
<feature type="domain" description="CUB" evidence="5">
    <location>
        <begin position="858"/>
        <end position="981"/>
    </location>
</feature>
<keyword evidence="1" id="KW-1015">Disulfide bond</keyword>
<dbReference type="GeneID" id="101858363"/>